<dbReference type="HOGENOM" id="CLU_1184406_0_0_10"/>
<evidence type="ECO:0000313" key="2">
    <source>
        <dbReference type="Proteomes" id="UP000032229"/>
    </source>
</evidence>
<evidence type="ECO:0000313" key="1">
    <source>
        <dbReference type="EMBL" id="AJR04849.1"/>
    </source>
</evidence>
<protein>
    <submittedName>
        <fullName evidence="1">Uncharacterized protein</fullName>
    </submittedName>
</protein>
<dbReference type="Proteomes" id="UP000032229">
    <property type="component" value="Chromosome"/>
</dbReference>
<gene>
    <name evidence="1" type="ORF">AW14_06955</name>
</gene>
<sequence length="234" mass="26515">MKYLLLIFIITFAYLPINAQEYIFGIKGGINNNTIGSLYQRPYNNQPGINHQPNKEIGYQIGAYFGVEFGSFFLSPEINYVTLNNNYELPLRKASWSSSKVEIPLLLGFKIVKPLIVYVGPNFNFSRETILEGVQVTSFSDGGPDLVRTTVSFNIGVMYRYKRFGVDLRLEKGSKATQEELLDIIYSSYGTNLADLRSYTPDMIKLSVFIDIFRTDGSSFMDLFKGKDNCGCPY</sequence>
<dbReference type="STRING" id="1454006.AW14_06955"/>
<dbReference type="KEGG" id="sze:AW14_06955"/>
<proteinExistence type="predicted"/>
<accession>A0A0C5WI56</accession>
<dbReference type="AlphaFoldDB" id="A0A0C5WI56"/>
<organism evidence="1 2">
    <name type="scientific">Siansivirga zeaxanthinifaciens CC-SAMT-1</name>
    <dbReference type="NCBI Taxonomy" id="1454006"/>
    <lineage>
        <taxon>Bacteria</taxon>
        <taxon>Pseudomonadati</taxon>
        <taxon>Bacteroidota</taxon>
        <taxon>Flavobacteriia</taxon>
        <taxon>Flavobacteriales</taxon>
        <taxon>Flavobacteriaceae</taxon>
        <taxon>Siansivirga</taxon>
    </lineage>
</organism>
<dbReference type="RefSeq" id="WP_044638121.1">
    <property type="nucleotide sequence ID" value="NZ_CP007202.1"/>
</dbReference>
<name>A0A0C5WI56_9FLAO</name>
<reference evidence="1 2" key="1">
    <citation type="submission" date="2014-02" db="EMBL/GenBank/DDBJ databases">
        <authorList>
            <person name="Young C.-C."/>
            <person name="Hameed A."/>
            <person name="Huang H.-C."/>
            <person name="Shahina M."/>
        </authorList>
    </citation>
    <scope>NUCLEOTIDE SEQUENCE [LARGE SCALE GENOMIC DNA]</scope>
    <source>
        <strain evidence="1 2">CC-SAMT-1</strain>
    </source>
</reference>
<dbReference type="EMBL" id="CP007202">
    <property type="protein sequence ID" value="AJR04849.1"/>
    <property type="molecule type" value="Genomic_DNA"/>
</dbReference>
<dbReference type="OrthoDB" id="1431594at2"/>
<keyword evidence="2" id="KW-1185">Reference proteome</keyword>